<dbReference type="Proteomes" id="UP000242519">
    <property type="component" value="Unassembled WGS sequence"/>
</dbReference>
<dbReference type="AlphaFoldDB" id="A0A218ZF51"/>
<dbReference type="SUPFAM" id="SSF51735">
    <property type="entry name" value="NAD(P)-binding Rossmann-fold domains"/>
    <property type="match status" value="1"/>
</dbReference>
<dbReference type="GO" id="GO:0016491">
    <property type="term" value="F:oxidoreductase activity"/>
    <property type="evidence" value="ECO:0007669"/>
    <property type="project" value="UniProtKB-KW"/>
</dbReference>
<dbReference type="Pfam" id="PF00106">
    <property type="entry name" value="adh_short"/>
    <property type="match status" value="1"/>
</dbReference>
<dbReference type="InterPro" id="IPR036291">
    <property type="entry name" value="NAD(P)-bd_dom_sf"/>
</dbReference>
<dbReference type="EMBL" id="MZNU01000038">
    <property type="protein sequence ID" value="OWP06647.1"/>
    <property type="molecule type" value="Genomic_DNA"/>
</dbReference>
<proteinExistence type="predicted"/>
<reference evidence="2 3" key="1">
    <citation type="submission" date="2017-04" db="EMBL/GenBank/DDBJ databases">
        <title>Draft genome sequence of Marssonina coronaria NL1: causal agent of apple blotch.</title>
        <authorList>
            <person name="Cheng Q."/>
        </authorList>
    </citation>
    <scope>NUCLEOTIDE SEQUENCE [LARGE SCALE GENOMIC DNA]</scope>
    <source>
        <strain evidence="2 3">NL1</strain>
    </source>
</reference>
<dbReference type="InterPro" id="IPR002347">
    <property type="entry name" value="SDR_fam"/>
</dbReference>
<protein>
    <submittedName>
        <fullName evidence="2">Short-chain dehydrogenase/reductase</fullName>
    </submittedName>
</protein>
<gene>
    <name evidence="2" type="ORF">B2J93_5126</name>
</gene>
<dbReference type="PANTHER" id="PTHR43157">
    <property type="entry name" value="PHOSPHATIDYLINOSITOL-GLYCAN BIOSYNTHESIS CLASS F PROTEIN-RELATED"/>
    <property type="match status" value="1"/>
</dbReference>
<accession>A0A218ZF51</accession>
<comment type="caution">
    <text evidence="2">The sequence shown here is derived from an EMBL/GenBank/DDBJ whole genome shotgun (WGS) entry which is preliminary data.</text>
</comment>
<dbReference type="STRING" id="503106.A0A218ZF51"/>
<keyword evidence="1" id="KW-0560">Oxidoreductase</keyword>
<evidence type="ECO:0000313" key="3">
    <source>
        <dbReference type="Proteomes" id="UP000242519"/>
    </source>
</evidence>
<keyword evidence="3" id="KW-1185">Reference proteome</keyword>
<dbReference type="OrthoDB" id="542013at2759"/>
<dbReference type="InParanoid" id="A0A218ZF51"/>
<evidence type="ECO:0000256" key="1">
    <source>
        <dbReference type="ARBA" id="ARBA00023002"/>
    </source>
</evidence>
<name>A0A218ZF51_9HELO</name>
<organism evidence="2 3">
    <name type="scientific">Diplocarpon coronariae</name>
    <dbReference type="NCBI Taxonomy" id="2795749"/>
    <lineage>
        <taxon>Eukaryota</taxon>
        <taxon>Fungi</taxon>
        <taxon>Dikarya</taxon>
        <taxon>Ascomycota</taxon>
        <taxon>Pezizomycotina</taxon>
        <taxon>Leotiomycetes</taxon>
        <taxon>Helotiales</taxon>
        <taxon>Drepanopezizaceae</taxon>
        <taxon>Diplocarpon</taxon>
    </lineage>
</organism>
<dbReference type="PANTHER" id="PTHR43157:SF31">
    <property type="entry name" value="PHOSPHATIDYLINOSITOL-GLYCAN BIOSYNTHESIS CLASS F PROTEIN"/>
    <property type="match status" value="1"/>
</dbReference>
<evidence type="ECO:0000313" key="2">
    <source>
        <dbReference type="EMBL" id="OWP06647.1"/>
    </source>
</evidence>
<dbReference type="PRINTS" id="PR00081">
    <property type="entry name" value="GDHRDH"/>
</dbReference>
<sequence length="334" mass="36616">MWNPLAPFNFPEGFIVAFLKSQWTALPYPAADFTGQTVIVTGSNVGLGLEAARHFVRLGASKVIIACRDPKKGEAAKRDIEGSTKRSGVVEVWLVDLGSYESVKQFCSKVATLDRLDVLVENAGIATSYYAELEGMESTVTVNVISTFLIALLVLPKLRADALKYNLTPRLVIVSSQAHEQARFVEQDAPAILPALKDPANQSDRYNVSKLLELLAIRELASAMSASGKPQVILNTLSPGLCHSQLMRHAPFPLNILAPIGKLFLARTTEMGSRTLVFAASAEAETHGMYLQDCQIKEPSKWVTSKKGEEVQVKFYDELLETLEKIEPGITRNI</sequence>
<dbReference type="Gene3D" id="3.40.50.720">
    <property type="entry name" value="NAD(P)-binding Rossmann-like Domain"/>
    <property type="match status" value="1"/>
</dbReference>